<feature type="domain" description="BTB" evidence="1">
    <location>
        <begin position="29"/>
        <end position="133"/>
    </location>
</feature>
<protein>
    <recommendedName>
        <fullName evidence="1">BTB domain-containing protein</fullName>
    </recommendedName>
</protein>
<gene>
    <name evidence="2" type="ORF">LOCC1_G002625</name>
</gene>
<comment type="caution">
    <text evidence="2">The sequence shown here is derived from an EMBL/GenBank/DDBJ whole genome shotgun (WGS) entry which is preliminary data.</text>
</comment>
<reference evidence="2 3" key="1">
    <citation type="submission" date="2018-05" db="EMBL/GenBank/DDBJ databases">
        <title>Genome sequencing and assembly of the regulated plant pathogen Lachnellula willkommii and related sister species for the development of diagnostic species identification markers.</title>
        <authorList>
            <person name="Giroux E."/>
            <person name="Bilodeau G."/>
        </authorList>
    </citation>
    <scope>NUCLEOTIDE SEQUENCE [LARGE SCALE GENOMIC DNA]</scope>
    <source>
        <strain evidence="2 3">CBS 160.35</strain>
    </source>
</reference>
<dbReference type="AlphaFoldDB" id="A0A8H8S4T2"/>
<keyword evidence="3" id="KW-1185">Reference proteome</keyword>
<dbReference type="OrthoDB" id="2129688at2759"/>
<organism evidence="2 3">
    <name type="scientific">Lachnellula occidentalis</name>
    <dbReference type="NCBI Taxonomy" id="215460"/>
    <lineage>
        <taxon>Eukaryota</taxon>
        <taxon>Fungi</taxon>
        <taxon>Dikarya</taxon>
        <taxon>Ascomycota</taxon>
        <taxon>Pezizomycotina</taxon>
        <taxon>Leotiomycetes</taxon>
        <taxon>Helotiales</taxon>
        <taxon>Lachnaceae</taxon>
        <taxon>Lachnellula</taxon>
    </lineage>
</organism>
<evidence type="ECO:0000313" key="3">
    <source>
        <dbReference type="Proteomes" id="UP000443090"/>
    </source>
</evidence>
<dbReference type="InterPro" id="IPR011333">
    <property type="entry name" value="SKP1/BTB/POZ_sf"/>
</dbReference>
<feature type="non-terminal residue" evidence="2">
    <location>
        <position position="1"/>
    </location>
</feature>
<sequence>MSQFPDRSSNSTSSADMEPVIFLMPDFAPNTRLRVFGQDFHVHSSYLKLHSAFFRKFLDSPEKEIDTTSSGFRYEWVTKEDKDGTWSLVWAGSAEKSGTVSDIGKFTGDQNAQISAFTIVIQAIYNWRFIIQSPAQLCLATELADYYCTLPSLSKSLYVAFGRSPEFCDGILNNAIELLEAAVKLRNEVLYRECMTLLMGPWSKPKYLMIKDKKLKQLAALAHHSICCRVLSSQNDLMEDVVGDNDEVVKIYREREREASAKTMYEKPNQSPRLRLPRLYRQLVDGPFGGNYERLLTNNLALFPAAGQEHAGPFMFKAQPGVGGYWCEDYFLCLKIKDDELPWDVNQQD</sequence>
<evidence type="ECO:0000313" key="2">
    <source>
        <dbReference type="EMBL" id="TVY47964.1"/>
    </source>
</evidence>
<dbReference type="PROSITE" id="PS50097">
    <property type="entry name" value="BTB"/>
    <property type="match status" value="1"/>
</dbReference>
<evidence type="ECO:0000259" key="1">
    <source>
        <dbReference type="PROSITE" id="PS50097"/>
    </source>
</evidence>
<dbReference type="EMBL" id="QGMI01000065">
    <property type="protein sequence ID" value="TVY47964.1"/>
    <property type="molecule type" value="Genomic_DNA"/>
</dbReference>
<dbReference type="Proteomes" id="UP000443090">
    <property type="component" value="Unassembled WGS sequence"/>
</dbReference>
<name>A0A8H8S4T2_9HELO</name>
<dbReference type="InterPro" id="IPR000210">
    <property type="entry name" value="BTB/POZ_dom"/>
</dbReference>
<accession>A0A8H8S4T2</accession>
<dbReference type="Gene3D" id="3.30.710.10">
    <property type="entry name" value="Potassium Channel Kv1.1, Chain A"/>
    <property type="match status" value="1"/>
</dbReference>
<proteinExistence type="predicted"/>